<protein>
    <recommendedName>
        <fullName evidence="7">Gamma tubulin complex component C-terminal domain-containing protein</fullName>
    </recommendedName>
</protein>
<gene>
    <name evidence="8" type="ORF">PCANC_09939</name>
</gene>
<accession>A0A2N5V2X8</accession>
<dbReference type="InterPro" id="IPR042241">
    <property type="entry name" value="GCP_C_sf"/>
</dbReference>
<keyword evidence="5" id="KW-0206">Cytoskeleton</keyword>
<dbReference type="GO" id="GO:0031122">
    <property type="term" value="P:cytoplasmic microtubule organization"/>
    <property type="evidence" value="ECO:0007669"/>
    <property type="project" value="TreeGrafter"/>
</dbReference>
<dbReference type="InterPro" id="IPR040457">
    <property type="entry name" value="GCP_C"/>
</dbReference>
<dbReference type="STRING" id="200324.A0A2N5V2X8"/>
<feature type="compositionally biased region" description="Acidic residues" evidence="6">
    <location>
        <begin position="173"/>
        <end position="182"/>
    </location>
</feature>
<dbReference type="GO" id="GO:0051321">
    <property type="term" value="P:meiotic cell cycle"/>
    <property type="evidence" value="ECO:0007669"/>
    <property type="project" value="TreeGrafter"/>
</dbReference>
<evidence type="ECO:0000256" key="2">
    <source>
        <dbReference type="ARBA" id="ARBA00010337"/>
    </source>
</evidence>
<evidence type="ECO:0000256" key="6">
    <source>
        <dbReference type="SAM" id="MobiDB-lite"/>
    </source>
</evidence>
<evidence type="ECO:0000313" key="9">
    <source>
        <dbReference type="Proteomes" id="UP000235388"/>
    </source>
</evidence>
<dbReference type="InterPro" id="IPR007259">
    <property type="entry name" value="GCP"/>
</dbReference>
<dbReference type="Proteomes" id="UP000235388">
    <property type="component" value="Unassembled WGS sequence"/>
</dbReference>
<dbReference type="GO" id="GO:0007020">
    <property type="term" value="P:microtubule nucleation"/>
    <property type="evidence" value="ECO:0007669"/>
    <property type="project" value="InterPro"/>
</dbReference>
<reference evidence="8 9" key="1">
    <citation type="submission" date="2017-11" db="EMBL/GenBank/DDBJ databases">
        <title>De novo assembly and phasing of dikaryotic genomes from two isolates of Puccinia coronata f. sp. avenae, the causal agent of oat crown rust.</title>
        <authorList>
            <person name="Miller M.E."/>
            <person name="Zhang Y."/>
            <person name="Omidvar V."/>
            <person name="Sperschneider J."/>
            <person name="Schwessinger B."/>
            <person name="Raley C."/>
            <person name="Palmer J.M."/>
            <person name="Garnica D."/>
            <person name="Upadhyaya N."/>
            <person name="Rathjen J."/>
            <person name="Taylor J.M."/>
            <person name="Park R.F."/>
            <person name="Dodds P.N."/>
            <person name="Hirsch C.D."/>
            <person name="Kianian S.F."/>
            <person name="Figueroa M."/>
        </authorList>
    </citation>
    <scope>NUCLEOTIDE SEQUENCE [LARGE SCALE GENOMIC DNA]</scope>
    <source>
        <strain evidence="8">12NC29</strain>
    </source>
</reference>
<dbReference type="PANTHER" id="PTHR19302">
    <property type="entry name" value="GAMMA TUBULIN COMPLEX PROTEIN"/>
    <property type="match status" value="1"/>
</dbReference>
<dbReference type="GO" id="GO:0005874">
    <property type="term" value="C:microtubule"/>
    <property type="evidence" value="ECO:0007669"/>
    <property type="project" value="UniProtKB-KW"/>
</dbReference>
<dbReference type="GO" id="GO:0051011">
    <property type="term" value="F:microtubule minus-end binding"/>
    <property type="evidence" value="ECO:0007669"/>
    <property type="project" value="TreeGrafter"/>
</dbReference>
<proteinExistence type="inferred from homology"/>
<dbReference type="GO" id="GO:0000922">
    <property type="term" value="C:spindle pole"/>
    <property type="evidence" value="ECO:0007669"/>
    <property type="project" value="InterPro"/>
</dbReference>
<sequence length="351" mass="38651">MEKYMRMFRILWKLKRLQYALDRAWKLVILGVTRGLQHLHFLRDDFHHARLVISEMIHFTRQLQAYCHLEVIDCGWQELEKKLTSEGGDLDSLIDAHNAYLDRLVSKGLLLSSRVGKENTCLVLAEECFKVILAFKSSIDNLYAFAQAESARIQWVQKSGGRRAGKYGRMDSSDDDDDEGYVEDNGGSGGDDEEGGQDGGRSTSDEGSLADRSSAMRLEGLRASWRDTRVGSPSWCWNLISSLSTQQDSDMKFLAVRLNFSLFYMRTSKASSSAAATAATTTTTTATTTTTTTTTTALSAPRPLPRSASSTRLPSASAAAAVARSTLTHHKLPASFSSASAAAAHNKRFTQ</sequence>
<dbReference type="Gene3D" id="1.20.120.1900">
    <property type="entry name" value="Gamma-tubulin complex, C-terminal domain"/>
    <property type="match status" value="1"/>
</dbReference>
<evidence type="ECO:0000256" key="3">
    <source>
        <dbReference type="ARBA" id="ARBA00022490"/>
    </source>
</evidence>
<dbReference type="GO" id="GO:0043015">
    <property type="term" value="F:gamma-tubulin binding"/>
    <property type="evidence" value="ECO:0007669"/>
    <property type="project" value="InterPro"/>
</dbReference>
<organism evidence="8 9">
    <name type="scientific">Puccinia coronata f. sp. avenae</name>
    <dbReference type="NCBI Taxonomy" id="200324"/>
    <lineage>
        <taxon>Eukaryota</taxon>
        <taxon>Fungi</taxon>
        <taxon>Dikarya</taxon>
        <taxon>Basidiomycota</taxon>
        <taxon>Pucciniomycotina</taxon>
        <taxon>Pucciniomycetes</taxon>
        <taxon>Pucciniales</taxon>
        <taxon>Pucciniaceae</taxon>
        <taxon>Puccinia</taxon>
    </lineage>
</organism>
<evidence type="ECO:0000313" key="8">
    <source>
        <dbReference type="EMBL" id="PLW44340.1"/>
    </source>
</evidence>
<keyword evidence="4" id="KW-0493">Microtubule</keyword>
<feature type="region of interest" description="Disordered" evidence="6">
    <location>
        <begin position="276"/>
        <end position="315"/>
    </location>
</feature>
<keyword evidence="9" id="KW-1185">Reference proteome</keyword>
<dbReference type="Pfam" id="PF04130">
    <property type="entry name" value="GCP_C_terminal"/>
    <property type="match status" value="1"/>
</dbReference>
<dbReference type="PANTHER" id="PTHR19302:SF14">
    <property type="entry name" value="GAMMA-TUBULIN COMPLEX COMPONENT 3"/>
    <property type="match status" value="1"/>
</dbReference>
<dbReference type="GO" id="GO:0044732">
    <property type="term" value="C:mitotic spindle pole body"/>
    <property type="evidence" value="ECO:0007669"/>
    <property type="project" value="TreeGrafter"/>
</dbReference>
<comment type="subcellular location">
    <subcellularLocation>
        <location evidence="1">Cytoplasm</location>
        <location evidence="1">Cytoskeleton</location>
    </subcellularLocation>
</comment>
<dbReference type="GO" id="GO:0000278">
    <property type="term" value="P:mitotic cell cycle"/>
    <property type="evidence" value="ECO:0007669"/>
    <property type="project" value="TreeGrafter"/>
</dbReference>
<dbReference type="EMBL" id="PGCJ01000138">
    <property type="protein sequence ID" value="PLW44340.1"/>
    <property type="molecule type" value="Genomic_DNA"/>
</dbReference>
<dbReference type="OrthoDB" id="5860513at2759"/>
<evidence type="ECO:0000256" key="5">
    <source>
        <dbReference type="ARBA" id="ARBA00023212"/>
    </source>
</evidence>
<evidence type="ECO:0000256" key="1">
    <source>
        <dbReference type="ARBA" id="ARBA00004245"/>
    </source>
</evidence>
<comment type="caution">
    <text evidence="8">The sequence shown here is derived from an EMBL/GenBank/DDBJ whole genome shotgun (WGS) entry which is preliminary data.</text>
</comment>
<name>A0A2N5V2X8_9BASI</name>
<dbReference type="AlphaFoldDB" id="A0A2N5V2X8"/>
<dbReference type="GO" id="GO:0051225">
    <property type="term" value="P:spindle assembly"/>
    <property type="evidence" value="ECO:0007669"/>
    <property type="project" value="TreeGrafter"/>
</dbReference>
<keyword evidence="3" id="KW-0963">Cytoplasm</keyword>
<comment type="similarity">
    <text evidence="2">Belongs to the TUBGCP family.</text>
</comment>
<evidence type="ECO:0000256" key="4">
    <source>
        <dbReference type="ARBA" id="ARBA00022701"/>
    </source>
</evidence>
<dbReference type="GO" id="GO:0000930">
    <property type="term" value="C:gamma-tubulin complex"/>
    <property type="evidence" value="ECO:0007669"/>
    <property type="project" value="TreeGrafter"/>
</dbReference>
<feature type="domain" description="Gamma tubulin complex component C-terminal" evidence="7">
    <location>
        <begin position="1"/>
        <end position="264"/>
    </location>
</feature>
<evidence type="ECO:0000259" key="7">
    <source>
        <dbReference type="Pfam" id="PF04130"/>
    </source>
</evidence>
<feature type="region of interest" description="Disordered" evidence="6">
    <location>
        <begin position="163"/>
        <end position="213"/>
    </location>
</feature>